<dbReference type="InterPro" id="IPR001245">
    <property type="entry name" value="Ser-Thr/Tyr_kinase_cat_dom"/>
</dbReference>
<keyword evidence="12" id="KW-0418">Kinase</keyword>
<dbReference type="OrthoDB" id="543442at2759"/>
<keyword evidence="7" id="KW-0460">Magnesium</keyword>
<dbReference type="GO" id="GO:0004714">
    <property type="term" value="F:transmembrane receptor protein tyrosine kinase activity"/>
    <property type="evidence" value="ECO:0007669"/>
    <property type="project" value="TreeGrafter"/>
</dbReference>
<accession>A0A9Q1BYY0</accession>
<name>A0A9Q1BYY0_HOLLE</name>
<keyword evidence="2 8" id="KW-0812">Transmembrane</keyword>
<evidence type="ECO:0000313" key="12">
    <source>
        <dbReference type="EMBL" id="KAJ8035462.1"/>
    </source>
</evidence>
<dbReference type="GO" id="GO:0046872">
    <property type="term" value="F:metal ion binding"/>
    <property type="evidence" value="ECO:0007669"/>
    <property type="project" value="UniProtKB-KW"/>
</dbReference>
<feature type="binding site" evidence="7">
    <location>
        <position position="404"/>
    </location>
    <ligand>
        <name>Mg(2+)</name>
        <dbReference type="ChEBI" id="CHEBI:18420"/>
    </ligand>
</feature>
<evidence type="ECO:0000256" key="7">
    <source>
        <dbReference type="PIRSR" id="PIRSR000615-3"/>
    </source>
</evidence>
<dbReference type="Proteomes" id="UP001152320">
    <property type="component" value="Chromosome 10"/>
</dbReference>
<dbReference type="PIRSF" id="PIRSF000615">
    <property type="entry name" value="TyrPK_CSF1-R"/>
    <property type="match status" value="1"/>
</dbReference>
<feature type="domain" description="Ig-like" evidence="11">
    <location>
        <begin position="19"/>
        <end position="118"/>
    </location>
</feature>
<dbReference type="Gene3D" id="2.60.40.10">
    <property type="entry name" value="Immunoglobulins"/>
    <property type="match status" value="1"/>
</dbReference>
<dbReference type="GO" id="GO:0005524">
    <property type="term" value="F:ATP binding"/>
    <property type="evidence" value="ECO:0007669"/>
    <property type="project" value="InterPro"/>
</dbReference>
<dbReference type="Pfam" id="PF13927">
    <property type="entry name" value="Ig_3"/>
    <property type="match status" value="1"/>
</dbReference>
<sequence length="564" mass="63928">MYAATSLQLIVSLYTVAIPVTARFELNDTRYAYVGEAVNLSCEFGEPYEPLFITWNHNGTVIIPQKNSSTQRTYSSGFNVNDSIAWLEIQDVHYSDAGLYTCKLIHSYKSPEASWTLRVLLDTKTRPSPPMANGGETTLSFSTSSTERQFAVAWLVVILVLVSVSLFAGMAFLVKWLLGKFGKRGQYDNICKRTLPSVPDNFTRKESVDADIYNDITEVNECNEMKEIKYVKGDRTLLRENKQTEKIREDAIVFEMQLKSDETRQTWYGTYERKRKGKVPVLISTAPETVDLRLHTQWYRHASSIVKLPQSNYIVTTLGLCIKSENVFLVQDYLPNGTLRDNLKFFELPAPNESINEATLHTFVSYTMEITSGLDFLSAHGWVHPGLTAAKVLLSFDKTCKLYDFCSLGDATVKLQSIIRKKGKERAMQLPPESFDLTDYTSRSDVWALGVLMWEIFSCGTEPELPKGVFSNRESSLGQLLKPEFCPTIVYRAITLCWARDPWSRPSFQDLKEYLNCAIEIHQLAKGTNKSRSERPSDDLGELFVNNIPYDKDVATADISDTCL</sequence>
<dbReference type="PROSITE" id="PS50835">
    <property type="entry name" value="IG_LIKE"/>
    <property type="match status" value="1"/>
</dbReference>
<dbReference type="SUPFAM" id="SSF48726">
    <property type="entry name" value="Immunoglobulin"/>
    <property type="match status" value="1"/>
</dbReference>
<dbReference type="CDD" id="cd00096">
    <property type="entry name" value="Ig"/>
    <property type="match status" value="1"/>
</dbReference>
<comment type="caution">
    <text evidence="12">The sequence shown here is derived from an EMBL/GenBank/DDBJ whole genome shotgun (WGS) entry which is preliminary data.</text>
</comment>
<evidence type="ECO:0000259" key="11">
    <source>
        <dbReference type="PROSITE" id="PS50835"/>
    </source>
</evidence>
<dbReference type="InterPro" id="IPR007110">
    <property type="entry name" value="Ig-like_dom"/>
</dbReference>
<evidence type="ECO:0000256" key="1">
    <source>
        <dbReference type="ARBA" id="ARBA00004167"/>
    </source>
</evidence>
<evidence type="ECO:0000256" key="2">
    <source>
        <dbReference type="ARBA" id="ARBA00022692"/>
    </source>
</evidence>
<comment type="subcellular location">
    <subcellularLocation>
        <location evidence="1">Membrane</location>
        <topology evidence="1">Single-pass membrane protein</topology>
    </subcellularLocation>
</comment>
<dbReference type="InterPro" id="IPR000719">
    <property type="entry name" value="Prot_kinase_dom"/>
</dbReference>
<evidence type="ECO:0000313" key="13">
    <source>
        <dbReference type="Proteomes" id="UP001152320"/>
    </source>
</evidence>
<evidence type="ECO:0000259" key="10">
    <source>
        <dbReference type="PROSITE" id="PS50011"/>
    </source>
</evidence>
<evidence type="ECO:0000256" key="5">
    <source>
        <dbReference type="ARBA" id="ARBA00023180"/>
    </source>
</evidence>
<keyword evidence="12" id="KW-0808">Transferase</keyword>
<keyword evidence="6" id="KW-0393">Immunoglobulin domain</keyword>
<dbReference type="SUPFAM" id="SSF56112">
    <property type="entry name" value="Protein kinase-like (PK-like)"/>
    <property type="match status" value="1"/>
</dbReference>
<evidence type="ECO:0000256" key="4">
    <source>
        <dbReference type="ARBA" id="ARBA00023136"/>
    </source>
</evidence>
<dbReference type="PRINTS" id="PR00109">
    <property type="entry name" value="TYRKINASE"/>
</dbReference>
<evidence type="ECO:0000256" key="9">
    <source>
        <dbReference type="SAM" id="SignalP"/>
    </source>
</evidence>
<evidence type="ECO:0000256" key="8">
    <source>
        <dbReference type="SAM" id="Phobius"/>
    </source>
</evidence>
<feature type="transmembrane region" description="Helical" evidence="8">
    <location>
        <begin position="151"/>
        <end position="174"/>
    </location>
</feature>
<keyword evidence="3 8" id="KW-1133">Transmembrane helix</keyword>
<dbReference type="EMBL" id="JAIZAY010000010">
    <property type="protein sequence ID" value="KAJ8035462.1"/>
    <property type="molecule type" value="Genomic_DNA"/>
</dbReference>
<proteinExistence type="predicted"/>
<dbReference type="GO" id="GO:0005886">
    <property type="term" value="C:plasma membrane"/>
    <property type="evidence" value="ECO:0007669"/>
    <property type="project" value="TreeGrafter"/>
</dbReference>
<organism evidence="12 13">
    <name type="scientific">Holothuria leucospilota</name>
    <name type="common">Black long sea cucumber</name>
    <name type="synonym">Mertensiothuria leucospilota</name>
    <dbReference type="NCBI Taxonomy" id="206669"/>
    <lineage>
        <taxon>Eukaryota</taxon>
        <taxon>Metazoa</taxon>
        <taxon>Echinodermata</taxon>
        <taxon>Eleutherozoa</taxon>
        <taxon>Echinozoa</taxon>
        <taxon>Holothuroidea</taxon>
        <taxon>Aspidochirotacea</taxon>
        <taxon>Aspidochirotida</taxon>
        <taxon>Holothuriidae</taxon>
        <taxon>Holothuria</taxon>
    </lineage>
</organism>
<keyword evidence="7" id="KW-0479">Metal-binding</keyword>
<dbReference type="GO" id="GO:0007169">
    <property type="term" value="P:cell surface receptor protein tyrosine kinase signaling pathway"/>
    <property type="evidence" value="ECO:0007669"/>
    <property type="project" value="TreeGrafter"/>
</dbReference>
<evidence type="ECO:0000256" key="6">
    <source>
        <dbReference type="ARBA" id="ARBA00023319"/>
    </source>
</evidence>
<dbReference type="Gene3D" id="1.10.510.10">
    <property type="entry name" value="Transferase(Phosphotransferase) domain 1"/>
    <property type="match status" value="1"/>
</dbReference>
<feature type="domain" description="Protein kinase" evidence="10">
    <location>
        <begin position="202"/>
        <end position="515"/>
    </location>
</feature>
<keyword evidence="9" id="KW-0732">Signal</keyword>
<keyword evidence="5" id="KW-0325">Glycoprotein</keyword>
<dbReference type="GO" id="GO:0043235">
    <property type="term" value="C:receptor complex"/>
    <property type="evidence" value="ECO:0007669"/>
    <property type="project" value="TreeGrafter"/>
</dbReference>
<dbReference type="PROSITE" id="PS50011">
    <property type="entry name" value="PROTEIN_KINASE_DOM"/>
    <property type="match status" value="1"/>
</dbReference>
<dbReference type="PANTHER" id="PTHR24416:SF611">
    <property type="entry name" value="TYROSINE-PROTEIN KINASE TRANSMEMBRANE RECEPTOR ROR"/>
    <property type="match status" value="1"/>
</dbReference>
<feature type="chain" id="PRO_5040517105" evidence="9">
    <location>
        <begin position="23"/>
        <end position="564"/>
    </location>
</feature>
<keyword evidence="4 8" id="KW-0472">Membrane</keyword>
<dbReference type="InterPro" id="IPR003599">
    <property type="entry name" value="Ig_sub"/>
</dbReference>
<dbReference type="InterPro" id="IPR036179">
    <property type="entry name" value="Ig-like_dom_sf"/>
</dbReference>
<dbReference type="Pfam" id="PF07714">
    <property type="entry name" value="PK_Tyr_Ser-Thr"/>
    <property type="match status" value="1"/>
</dbReference>
<protein>
    <submittedName>
        <fullName evidence="12">Tyrosine-protein kinase transmembrane receptor Ror</fullName>
    </submittedName>
</protein>
<gene>
    <name evidence="12" type="ORF">HOLleu_22703</name>
</gene>
<dbReference type="InterPro" id="IPR011009">
    <property type="entry name" value="Kinase-like_dom_sf"/>
</dbReference>
<feature type="signal peptide" evidence="9">
    <location>
        <begin position="1"/>
        <end position="22"/>
    </location>
</feature>
<dbReference type="AlphaFoldDB" id="A0A9Q1BYY0"/>
<keyword evidence="13" id="KW-1185">Reference proteome</keyword>
<reference evidence="12" key="1">
    <citation type="submission" date="2021-10" db="EMBL/GenBank/DDBJ databases">
        <title>Tropical sea cucumber genome reveals ecological adaptation and Cuvierian tubules defense mechanism.</title>
        <authorList>
            <person name="Chen T."/>
        </authorList>
    </citation>
    <scope>NUCLEOTIDE SEQUENCE</scope>
    <source>
        <strain evidence="12">Nanhai2018</strain>
        <tissue evidence="12">Muscle</tissue>
    </source>
</reference>
<keyword evidence="12" id="KW-0675">Receptor</keyword>
<dbReference type="InterPro" id="IPR050122">
    <property type="entry name" value="RTK"/>
</dbReference>
<dbReference type="PANTHER" id="PTHR24416">
    <property type="entry name" value="TYROSINE-PROTEIN KINASE RECEPTOR"/>
    <property type="match status" value="1"/>
</dbReference>
<dbReference type="SMART" id="SM00409">
    <property type="entry name" value="IG"/>
    <property type="match status" value="1"/>
</dbReference>
<evidence type="ECO:0000256" key="3">
    <source>
        <dbReference type="ARBA" id="ARBA00022989"/>
    </source>
</evidence>
<dbReference type="InterPro" id="IPR013783">
    <property type="entry name" value="Ig-like_fold"/>
</dbReference>